<dbReference type="Proteomes" id="UP000187651">
    <property type="component" value="Unassembled WGS sequence"/>
</dbReference>
<dbReference type="RefSeq" id="WP_074520776.1">
    <property type="nucleotide sequence ID" value="NZ_FNHZ01000001.1"/>
</dbReference>
<accession>A0A1G9TVM5</accession>
<evidence type="ECO:0000313" key="4">
    <source>
        <dbReference type="Proteomes" id="UP000187651"/>
    </source>
</evidence>
<dbReference type="Pfam" id="PF07786">
    <property type="entry name" value="HGSNAT_cat"/>
    <property type="match status" value="1"/>
</dbReference>
<organism evidence="3 4">
    <name type="scientific">Lachnospira pectinoschiza</name>
    <dbReference type="NCBI Taxonomy" id="28052"/>
    <lineage>
        <taxon>Bacteria</taxon>
        <taxon>Bacillati</taxon>
        <taxon>Bacillota</taxon>
        <taxon>Clostridia</taxon>
        <taxon>Lachnospirales</taxon>
        <taxon>Lachnospiraceae</taxon>
        <taxon>Lachnospira</taxon>
    </lineage>
</organism>
<keyword evidence="1" id="KW-0812">Transmembrane</keyword>
<feature type="transmembrane region" description="Helical" evidence="1">
    <location>
        <begin position="12"/>
        <end position="35"/>
    </location>
</feature>
<protein>
    <submittedName>
        <fullName evidence="3">Uncharacterized membrane protein</fullName>
    </submittedName>
</protein>
<proteinExistence type="predicted"/>
<feature type="transmembrane region" description="Helical" evidence="1">
    <location>
        <begin position="234"/>
        <end position="253"/>
    </location>
</feature>
<reference evidence="4" key="1">
    <citation type="submission" date="2016-10" db="EMBL/GenBank/DDBJ databases">
        <authorList>
            <person name="Varghese N."/>
            <person name="Submissions S."/>
        </authorList>
    </citation>
    <scope>NUCLEOTIDE SEQUENCE [LARGE SCALE GENOMIC DNA]</scope>
    <source>
        <strain evidence="4">M83</strain>
    </source>
</reference>
<feature type="domain" description="Heparan-alpha-glucosaminide N-acetyltransferase catalytic" evidence="2">
    <location>
        <begin position="7"/>
        <end position="242"/>
    </location>
</feature>
<sequence>MEKTNKRLHLLDAYRGFVVLNMIAYHFCYDYFVLFSGEGNWIFNKNVYIWEQYICISFIFLSGFVWNFNTRSKLKRGLIVSLFGVLLTLVTAGLGPDIAIYYGVLFLIGASMLILIPLSKWLDKLPSIAVFLLSFFLYLFTFSIPARHLGIHKLKLISLPDYLYQHQALVPFGFLKEGFVSADYFPIMPWFFLFIAGYAFNRVLKDGGVFSREKFMKIASIKIPILDFLGKHSLFIYLIHQPICMGILTLVFWGRA</sequence>
<dbReference type="OrthoDB" id="9807591at2"/>
<dbReference type="EMBL" id="FNHZ01000001">
    <property type="protein sequence ID" value="SDM51810.1"/>
    <property type="molecule type" value="Genomic_DNA"/>
</dbReference>
<name>A0A1G9TVM5_9FIRM</name>
<feature type="transmembrane region" description="Helical" evidence="1">
    <location>
        <begin position="78"/>
        <end position="94"/>
    </location>
</feature>
<dbReference type="InterPro" id="IPR012429">
    <property type="entry name" value="HGSNAT_cat"/>
</dbReference>
<evidence type="ECO:0000313" key="3">
    <source>
        <dbReference type="EMBL" id="SDM51810.1"/>
    </source>
</evidence>
<keyword evidence="1" id="KW-1133">Transmembrane helix</keyword>
<feature type="transmembrane region" description="Helical" evidence="1">
    <location>
        <begin position="125"/>
        <end position="146"/>
    </location>
</feature>
<feature type="transmembrane region" description="Helical" evidence="1">
    <location>
        <begin position="47"/>
        <end position="66"/>
    </location>
</feature>
<feature type="transmembrane region" description="Helical" evidence="1">
    <location>
        <begin position="100"/>
        <end position="118"/>
    </location>
</feature>
<keyword evidence="4" id="KW-1185">Reference proteome</keyword>
<evidence type="ECO:0000259" key="2">
    <source>
        <dbReference type="Pfam" id="PF07786"/>
    </source>
</evidence>
<dbReference type="AlphaFoldDB" id="A0A1G9TVM5"/>
<feature type="transmembrane region" description="Helical" evidence="1">
    <location>
        <begin position="184"/>
        <end position="204"/>
    </location>
</feature>
<evidence type="ECO:0000256" key="1">
    <source>
        <dbReference type="SAM" id="Phobius"/>
    </source>
</evidence>
<keyword evidence="1" id="KW-0472">Membrane</keyword>
<gene>
    <name evidence="3" type="ORF">SAMN05216544_0518</name>
</gene>